<evidence type="ECO:0000256" key="1">
    <source>
        <dbReference type="SAM" id="MobiDB-lite"/>
    </source>
</evidence>
<evidence type="ECO:0008006" key="3">
    <source>
        <dbReference type="Google" id="ProtNLM"/>
    </source>
</evidence>
<dbReference type="EMBL" id="KR029578">
    <property type="protein sequence ID" value="AKH46005.1"/>
    <property type="molecule type" value="Genomic_DNA"/>
</dbReference>
<reference evidence="2" key="2">
    <citation type="submission" date="2015-03" db="EMBL/GenBank/DDBJ databases">
        <authorList>
            <person name="Chow C.-E.T."/>
            <person name="Winget D.M."/>
            <person name="White R.A.III."/>
            <person name="Hallam S.J."/>
            <person name="Suttle C.A."/>
        </authorList>
    </citation>
    <scope>NUCLEOTIDE SEQUENCE</scope>
    <source>
        <strain evidence="2">Anoxic3_3</strain>
    </source>
</reference>
<dbReference type="Pfam" id="PF05069">
    <property type="entry name" value="Phage_tail_S"/>
    <property type="match status" value="1"/>
</dbReference>
<name>A0A0F7L2D2_9VIRU</name>
<feature type="compositionally biased region" description="Basic residues" evidence="1">
    <location>
        <begin position="51"/>
        <end position="74"/>
    </location>
</feature>
<evidence type="ECO:0000313" key="2">
    <source>
        <dbReference type="EMBL" id="AKH46005.1"/>
    </source>
</evidence>
<sequence>MAVIQLDDSEFRRKLRKLSKKVKTLKPVLTKIGIEGTKNVEEHFDKERGPKQKWKKLSKRTLASRRTPKGKRKAKYGDKILQDTGRLRAIAFNVKKTSVEIGTTVDYGAVHQFGKGRIPKREWLYINAKGLTRFKKILTIELKKAV</sequence>
<organism evidence="2">
    <name type="scientific">uncultured marine virus</name>
    <dbReference type="NCBI Taxonomy" id="186617"/>
    <lineage>
        <taxon>Viruses</taxon>
        <taxon>environmental samples</taxon>
    </lineage>
</organism>
<dbReference type="InterPro" id="IPR006522">
    <property type="entry name" value="Phage_virion_morphogenesis"/>
</dbReference>
<feature type="compositionally biased region" description="Basic and acidic residues" evidence="1">
    <location>
        <begin position="41"/>
        <end position="50"/>
    </location>
</feature>
<protein>
    <recommendedName>
        <fullName evidence="3">Phage virion morphogenesis protein</fullName>
    </recommendedName>
</protein>
<feature type="region of interest" description="Disordered" evidence="1">
    <location>
        <begin position="41"/>
        <end position="74"/>
    </location>
</feature>
<reference evidence="2" key="1">
    <citation type="journal article" date="2015" name="Front. Microbiol.">
        <title>Combining genomic sequencing methods to explore viral diversity and reveal potential virus-host interactions.</title>
        <authorList>
            <person name="Chow C.E."/>
            <person name="Winget D.M."/>
            <person name="White R.A.III."/>
            <person name="Hallam S.J."/>
            <person name="Suttle C.A."/>
        </authorList>
    </citation>
    <scope>NUCLEOTIDE SEQUENCE</scope>
    <source>
        <strain evidence="2">Anoxic3_3</strain>
    </source>
</reference>
<proteinExistence type="predicted"/>
<accession>A0A0F7L2D2</accession>